<sequence length="175" mass="19631">MQTRPRAHSDPTGINRRSTVHLLPPSSQNMVRAATSFRSRSRASSVASTLSSISETEATTSYTTDLEEAEVPEEEWAEVPLALAADFEEWLKVKVAADIVARKLRMLQPVIRANFGLNSTIWSLVEDQKIDLHVARALGILFAEIARELEEGQFEEMVQGRDEDSRNGEPRSFFE</sequence>
<name>A0A5C2S7L1_9APHY</name>
<feature type="compositionally biased region" description="Basic and acidic residues" evidence="1">
    <location>
        <begin position="158"/>
        <end position="175"/>
    </location>
</feature>
<feature type="region of interest" description="Disordered" evidence="1">
    <location>
        <begin position="156"/>
        <end position="175"/>
    </location>
</feature>
<accession>A0A5C2S7L1</accession>
<organism evidence="2 3">
    <name type="scientific">Lentinus tigrinus ALCF2SS1-6</name>
    <dbReference type="NCBI Taxonomy" id="1328759"/>
    <lineage>
        <taxon>Eukaryota</taxon>
        <taxon>Fungi</taxon>
        <taxon>Dikarya</taxon>
        <taxon>Basidiomycota</taxon>
        <taxon>Agaricomycotina</taxon>
        <taxon>Agaricomycetes</taxon>
        <taxon>Polyporales</taxon>
        <taxon>Polyporaceae</taxon>
        <taxon>Lentinus</taxon>
    </lineage>
</organism>
<evidence type="ECO:0000313" key="2">
    <source>
        <dbReference type="EMBL" id="RPD57326.1"/>
    </source>
</evidence>
<keyword evidence="3" id="KW-1185">Reference proteome</keyword>
<proteinExistence type="predicted"/>
<protein>
    <submittedName>
        <fullName evidence="2">Uncharacterized protein</fullName>
    </submittedName>
</protein>
<dbReference type="AlphaFoldDB" id="A0A5C2S7L1"/>
<evidence type="ECO:0000256" key="1">
    <source>
        <dbReference type="SAM" id="MobiDB-lite"/>
    </source>
</evidence>
<dbReference type="Proteomes" id="UP000313359">
    <property type="component" value="Unassembled WGS sequence"/>
</dbReference>
<feature type="region of interest" description="Disordered" evidence="1">
    <location>
        <begin position="1"/>
        <end position="25"/>
    </location>
</feature>
<gene>
    <name evidence="2" type="ORF">L227DRAFT_613653</name>
</gene>
<dbReference type="EMBL" id="ML122281">
    <property type="protein sequence ID" value="RPD57326.1"/>
    <property type="molecule type" value="Genomic_DNA"/>
</dbReference>
<reference evidence="2" key="1">
    <citation type="journal article" date="2018" name="Genome Biol. Evol.">
        <title>Genomics and development of Lentinus tigrinus, a white-rot wood-decaying mushroom with dimorphic fruiting bodies.</title>
        <authorList>
            <person name="Wu B."/>
            <person name="Xu Z."/>
            <person name="Knudson A."/>
            <person name="Carlson A."/>
            <person name="Chen N."/>
            <person name="Kovaka S."/>
            <person name="LaButti K."/>
            <person name="Lipzen A."/>
            <person name="Pennachio C."/>
            <person name="Riley R."/>
            <person name="Schakwitz W."/>
            <person name="Umezawa K."/>
            <person name="Ohm R.A."/>
            <person name="Grigoriev I.V."/>
            <person name="Nagy L.G."/>
            <person name="Gibbons J."/>
            <person name="Hibbett D."/>
        </authorList>
    </citation>
    <scope>NUCLEOTIDE SEQUENCE [LARGE SCALE GENOMIC DNA]</scope>
    <source>
        <strain evidence="2">ALCF2SS1-6</strain>
    </source>
</reference>
<evidence type="ECO:0000313" key="3">
    <source>
        <dbReference type="Proteomes" id="UP000313359"/>
    </source>
</evidence>